<dbReference type="PANTHER" id="PTHR23023">
    <property type="entry name" value="DIMETHYLANILINE MONOOXYGENASE"/>
    <property type="match status" value="1"/>
</dbReference>
<proteinExistence type="inferred from homology"/>
<gene>
    <name evidence="7" type="ORF">BP6252_10238</name>
</gene>
<dbReference type="InterPro" id="IPR036188">
    <property type="entry name" value="FAD/NAD-bd_sf"/>
</dbReference>
<keyword evidence="4" id="KW-0521">NADP</keyword>
<reference evidence="7 8" key="1">
    <citation type="journal article" date="2018" name="IMA Fungus">
        <title>IMA Genome-F 9: Draft genome sequence of Annulohypoxylon stygium, Aspergillus mulundensis, Berkeleyomyces basicola (syn. Thielaviopsis basicola), Ceratocystis smalleyi, two Cercospora beticola strains, Coleophoma cylindrospora, Fusarium fracticaudum, Phialophora cf. hyalina, and Morchella septimelata.</title>
        <authorList>
            <person name="Wingfield B.D."/>
            <person name="Bills G.F."/>
            <person name="Dong Y."/>
            <person name="Huang W."/>
            <person name="Nel W.J."/>
            <person name="Swalarsk-Parry B.S."/>
            <person name="Vaghefi N."/>
            <person name="Wilken P.M."/>
            <person name="An Z."/>
            <person name="de Beer Z.W."/>
            <person name="De Vos L."/>
            <person name="Chen L."/>
            <person name="Duong T.A."/>
            <person name="Gao Y."/>
            <person name="Hammerbacher A."/>
            <person name="Kikkert J.R."/>
            <person name="Li Y."/>
            <person name="Li H."/>
            <person name="Li K."/>
            <person name="Li Q."/>
            <person name="Liu X."/>
            <person name="Ma X."/>
            <person name="Naidoo K."/>
            <person name="Pethybridge S.J."/>
            <person name="Sun J."/>
            <person name="Steenkamp E.T."/>
            <person name="van der Nest M.A."/>
            <person name="van Wyk S."/>
            <person name="Wingfield M.J."/>
            <person name="Xiong C."/>
            <person name="Yue Q."/>
            <person name="Zhang X."/>
        </authorList>
    </citation>
    <scope>NUCLEOTIDE SEQUENCE [LARGE SCALE GENOMIC DNA]</scope>
    <source>
        <strain evidence="7 8">BP6252</strain>
    </source>
</reference>
<dbReference type="InterPro" id="IPR050346">
    <property type="entry name" value="FMO-like"/>
</dbReference>
<dbReference type="GO" id="GO:0050661">
    <property type="term" value="F:NADP binding"/>
    <property type="evidence" value="ECO:0007669"/>
    <property type="project" value="InterPro"/>
</dbReference>
<comment type="similarity">
    <text evidence="1">Belongs to the FMO family.</text>
</comment>
<dbReference type="PIRSF" id="PIRSF000332">
    <property type="entry name" value="FMO"/>
    <property type="match status" value="1"/>
</dbReference>
<evidence type="ECO:0000256" key="3">
    <source>
        <dbReference type="ARBA" id="ARBA00022827"/>
    </source>
</evidence>
<accession>A0A3D8QS30</accession>
<dbReference type="Pfam" id="PF13450">
    <property type="entry name" value="NAD_binding_8"/>
    <property type="match status" value="1"/>
</dbReference>
<dbReference type="PRINTS" id="PR00419">
    <property type="entry name" value="ADXRDTASE"/>
</dbReference>
<dbReference type="Gene3D" id="3.50.50.60">
    <property type="entry name" value="FAD/NAD(P)-binding domain"/>
    <property type="match status" value="2"/>
</dbReference>
<dbReference type="InterPro" id="IPR000960">
    <property type="entry name" value="Flavin_mOase"/>
</dbReference>
<dbReference type="InterPro" id="IPR020946">
    <property type="entry name" value="Flavin_mOase-like"/>
</dbReference>
<keyword evidence="5" id="KW-0560">Oxidoreductase</keyword>
<comment type="caution">
    <text evidence="7">The sequence shown here is derived from an EMBL/GenBank/DDBJ whole genome shotgun (WGS) entry which is preliminary data.</text>
</comment>
<evidence type="ECO:0000256" key="5">
    <source>
        <dbReference type="ARBA" id="ARBA00023002"/>
    </source>
</evidence>
<organism evidence="7 8">
    <name type="scientific">Coleophoma cylindrospora</name>
    <dbReference type="NCBI Taxonomy" id="1849047"/>
    <lineage>
        <taxon>Eukaryota</taxon>
        <taxon>Fungi</taxon>
        <taxon>Dikarya</taxon>
        <taxon>Ascomycota</taxon>
        <taxon>Pezizomycotina</taxon>
        <taxon>Leotiomycetes</taxon>
        <taxon>Helotiales</taxon>
        <taxon>Dermateaceae</taxon>
        <taxon>Coleophoma</taxon>
    </lineage>
</organism>
<protein>
    <submittedName>
        <fullName evidence="7">FAD protein</fullName>
    </submittedName>
</protein>
<dbReference type="Pfam" id="PF00743">
    <property type="entry name" value="FMO-like"/>
    <property type="match status" value="2"/>
</dbReference>
<dbReference type="AlphaFoldDB" id="A0A3D8QS30"/>
<dbReference type="GO" id="GO:0004499">
    <property type="term" value="F:N,N-dimethylaniline monooxygenase activity"/>
    <property type="evidence" value="ECO:0007669"/>
    <property type="project" value="InterPro"/>
</dbReference>
<sequence>MCSYRQEDKSSAFAPPNKIGNVAIIGAGISGIVTAVHLLRAGIEITVFERADGVGGAWDYSPEPDRDPTFPSTRPPTPDWADLENLQAKRLTLEEAASLFAPPGPVYANMKSRNSNVVMRTSLMEWPQGIREPMDHSVVLAYIRSLARDHHVQDKIHFRTRVEAVSKAEGDNRWYVRTGTLVSTSTSYMLEKKAWEFDAIVVATGRYSIPRIPDVPGLSAWKYMFPARISHSKQYRTPTLYRGKTVLIIGAFISAMEITSELVNNGAKVYESANNTRVDFRDHVQHENAEKVAMVAEFSTLPADNQDEANSGSKPLDDNSPIPGKVILTDGQVLENIHQVIIATGYLTTFPFLGPLLEQPFTQLQDAGDEVITTADGRTVHNLHEDIFYIPDPTLAFIGITHFASTFSLYDFQAQVLAVVFAGQVRLPSEAAMKAEQWRRKRRVLPGTLLNSIFMLDDFVIRRLLDWVNQDLVASGLEPLSGPDPEWWKAFKLAREKARPLLGMLQDNYLGT</sequence>
<keyword evidence="3" id="KW-0274">FAD</keyword>
<dbReference type="STRING" id="1849047.A0A3D8QS30"/>
<dbReference type="GO" id="GO:0050660">
    <property type="term" value="F:flavin adenine dinucleotide binding"/>
    <property type="evidence" value="ECO:0007669"/>
    <property type="project" value="InterPro"/>
</dbReference>
<evidence type="ECO:0000256" key="1">
    <source>
        <dbReference type="ARBA" id="ARBA00009183"/>
    </source>
</evidence>
<keyword evidence="2" id="KW-0285">Flavoprotein</keyword>
<name>A0A3D8QS30_9HELO</name>
<evidence type="ECO:0000256" key="4">
    <source>
        <dbReference type="ARBA" id="ARBA00022857"/>
    </source>
</evidence>
<dbReference type="SUPFAM" id="SSF51905">
    <property type="entry name" value="FAD/NAD(P)-binding domain"/>
    <property type="match status" value="2"/>
</dbReference>
<evidence type="ECO:0000256" key="2">
    <source>
        <dbReference type="ARBA" id="ARBA00022630"/>
    </source>
</evidence>
<dbReference type="EMBL" id="PDLM01000012">
    <property type="protein sequence ID" value="RDW64587.1"/>
    <property type="molecule type" value="Genomic_DNA"/>
</dbReference>
<dbReference type="Proteomes" id="UP000256645">
    <property type="component" value="Unassembled WGS sequence"/>
</dbReference>
<dbReference type="OrthoDB" id="66881at2759"/>
<feature type="region of interest" description="Disordered" evidence="6">
    <location>
        <begin position="58"/>
        <end position="77"/>
    </location>
</feature>
<evidence type="ECO:0000256" key="6">
    <source>
        <dbReference type="SAM" id="MobiDB-lite"/>
    </source>
</evidence>
<keyword evidence="8" id="KW-1185">Reference proteome</keyword>
<evidence type="ECO:0000313" key="8">
    <source>
        <dbReference type="Proteomes" id="UP000256645"/>
    </source>
</evidence>
<evidence type="ECO:0000313" key="7">
    <source>
        <dbReference type="EMBL" id="RDW64587.1"/>
    </source>
</evidence>